<evidence type="ECO:0000256" key="8">
    <source>
        <dbReference type="ARBA" id="ARBA00047883"/>
    </source>
</evidence>
<organism evidence="13 14">
    <name type="scientific">Corticibacter populi</name>
    <dbReference type="NCBI Taxonomy" id="1550736"/>
    <lineage>
        <taxon>Bacteria</taxon>
        <taxon>Pseudomonadati</taxon>
        <taxon>Pseudomonadota</taxon>
        <taxon>Betaproteobacteria</taxon>
        <taxon>Burkholderiales</taxon>
        <taxon>Comamonadaceae</taxon>
        <taxon>Corticibacter</taxon>
    </lineage>
</organism>
<evidence type="ECO:0000256" key="1">
    <source>
        <dbReference type="ARBA" id="ARBA00005165"/>
    </source>
</evidence>
<dbReference type="SUPFAM" id="SSF51391">
    <property type="entry name" value="Thiamin phosphate synthase"/>
    <property type="match status" value="1"/>
</dbReference>
<dbReference type="AlphaFoldDB" id="A0A3M6QSB5"/>
<dbReference type="InterPro" id="IPR022998">
    <property type="entry name" value="ThiamineP_synth_TenI"/>
</dbReference>
<dbReference type="InterPro" id="IPR036206">
    <property type="entry name" value="ThiamineP_synth_sf"/>
</dbReference>
<comment type="catalytic activity">
    <reaction evidence="7 9 10">
        <text>2-(2-carboxy-4-methylthiazol-5-yl)ethyl phosphate + 4-amino-2-methyl-5-(diphosphooxymethyl)pyrimidine + 2 H(+) = thiamine phosphate + CO2 + diphosphate</text>
        <dbReference type="Rhea" id="RHEA:47848"/>
        <dbReference type="ChEBI" id="CHEBI:15378"/>
        <dbReference type="ChEBI" id="CHEBI:16526"/>
        <dbReference type="ChEBI" id="CHEBI:33019"/>
        <dbReference type="ChEBI" id="CHEBI:37575"/>
        <dbReference type="ChEBI" id="CHEBI:57841"/>
        <dbReference type="ChEBI" id="CHEBI:62890"/>
        <dbReference type="EC" id="2.5.1.3"/>
    </reaction>
</comment>
<dbReference type="EMBL" id="RDQO01000003">
    <property type="protein sequence ID" value="RMX05883.1"/>
    <property type="molecule type" value="Genomic_DNA"/>
</dbReference>
<keyword evidence="5 9" id="KW-0784">Thiamine biosynthesis</keyword>
<dbReference type="UniPathway" id="UPA00060">
    <property type="reaction ID" value="UER00141"/>
</dbReference>
<evidence type="ECO:0000256" key="6">
    <source>
        <dbReference type="ARBA" id="ARBA00047334"/>
    </source>
</evidence>
<comment type="cofactor">
    <cofactor evidence="9">
        <name>Mg(2+)</name>
        <dbReference type="ChEBI" id="CHEBI:18420"/>
    </cofactor>
    <text evidence="9">Binds 1 Mg(2+) ion per subunit.</text>
</comment>
<evidence type="ECO:0000256" key="2">
    <source>
        <dbReference type="ARBA" id="ARBA00022679"/>
    </source>
</evidence>
<evidence type="ECO:0000313" key="14">
    <source>
        <dbReference type="Proteomes" id="UP000278006"/>
    </source>
</evidence>
<dbReference type="OrthoDB" id="9810880at2"/>
<dbReference type="NCBIfam" id="TIGR00693">
    <property type="entry name" value="thiE"/>
    <property type="match status" value="1"/>
</dbReference>
<proteinExistence type="inferred from homology"/>
<dbReference type="PANTHER" id="PTHR20857:SF15">
    <property type="entry name" value="THIAMINE-PHOSPHATE SYNTHASE"/>
    <property type="match status" value="1"/>
</dbReference>
<comment type="catalytic activity">
    <reaction evidence="6 9 10">
        <text>4-methyl-5-(2-phosphooxyethyl)-thiazole + 4-amino-2-methyl-5-(diphosphooxymethyl)pyrimidine + H(+) = thiamine phosphate + diphosphate</text>
        <dbReference type="Rhea" id="RHEA:22328"/>
        <dbReference type="ChEBI" id="CHEBI:15378"/>
        <dbReference type="ChEBI" id="CHEBI:33019"/>
        <dbReference type="ChEBI" id="CHEBI:37575"/>
        <dbReference type="ChEBI" id="CHEBI:57841"/>
        <dbReference type="ChEBI" id="CHEBI:58296"/>
        <dbReference type="EC" id="2.5.1.3"/>
    </reaction>
</comment>
<gene>
    <name evidence="9" type="primary">thiE</name>
    <name evidence="13" type="ORF">D8I35_12075</name>
</gene>
<comment type="caution">
    <text evidence="13">The sequence shown here is derived from an EMBL/GenBank/DDBJ whole genome shotgun (WGS) entry which is preliminary data.</text>
</comment>
<comment type="function">
    <text evidence="9">Condenses 4-methyl-5-(beta-hydroxyethyl)thiazole monophosphate (THZ-P) and 2-methyl-4-amino-5-hydroxymethyl pyrimidine pyrophosphate (HMP-PP) to form thiamine monophosphate (TMP).</text>
</comment>
<evidence type="ECO:0000256" key="9">
    <source>
        <dbReference type="HAMAP-Rule" id="MF_00097"/>
    </source>
</evidence>
<evidence type="ECO:0000256" key="3">
    <source>
        <dbReference type="ARBA" id="ARBA00022723"/>
    </source>
</evidence>
<keyword evidence="2 9" id="KW-0808">Transferase</keyword>
<dbReference type="RefSeq" id="WP_122229575.1">
    <property type="nucleotide sequence ID" value="NZ_RDQO01000003.1"/>
</dbReference>
<dbReference type="PANTHER" id="PTHR20857">
    <property type="entry name" value="THIAMINE-PHOSPHATE PYROPHOSPHORYLASE"/>
    <property type="match status" value="1"/>
</dbReference>
<dbReference type="Gene3D" id="3.20.20.70">
    <property type="entry name" value="Aldolase class I"/>
    <property type="match status" value="1"/>
</dbReference>
<feature type="domain" description="Thiamine phosphate synthase/TenI" evidence="12">
    <location>
        <begin position="18"/>
        <end position="203"/>
    </location>
</feature>
<comment type="similarity">
    <text evidence="9 10">Belongs to the thiamine-phosphate synthase family.</text>
</comment>
<comment type="caution">
    <text evidence="9">Lacks conserved residue(s) required for the propagation of feature annotation.</text>
</comment>
<feature type="binding site" evidence="9">
    <location>
        <position position="119"/>
    </location>
    <ligand>
        <name>4-amino-2-methyl-5-(diphosphooxymethyl)pyrimidine</name>
        <dbReference type="ChEBI" id="CHEBI:57841"/>
    </ligand>
</feature>
<dbReference type="GO" id="GO:0009229">
    <property type="term" value="P:thiamine diphosphate biosynthetic process"/>
    <property type="evidence" value="ECO:0007669"/>
    <property type="project" value="UniProtKB-UniRule"/>
</dbReference>
<dbReference type="HAMAP" id="MF_00097">
    <property type="entry name" value="TMP_synthase"/>
    <property type="match status" value="1"/>
</dbReference>
<evidence type="ECO:0000256" key="4">
    <source>
        <dbReference type="ARBA" id="ARBA00022842"/>
    </source>
</evidence>
<evidence type="ECO:0000259" key="12">
    <source>
        <dbReference type="Pfam" id="PF02581"/>
    </source>
</evidence>
<keyword evidence="14" id="KW-1185">Reference proteome</keyword>
<accession>A0A3M6QSB5</accession>
<keyword evidence="4 9" id="KW-0460">Magnesium</keyword>
<dbReference type="Pfam" id="PF02581">
    <property type="entry name" value="TMP-TENI"/>
    <property type="match status" value="1"/>
</dbReference>
<dbReference type="Proteomes" id="UP000278006">
    <property type="component" value="Unassembled WGS sequence"/>
</dbReference>
<evidence type="ECO:0000256" key="5">
    <source>
        <dbReference type="ARBA" id="ARBA00022977"/>
    </source>
</evidence>
<feature type="binding site" evidence="9">
    <location>
        <begin position="145"/>
        <end position="147"/>
    </location>
    <ligand>
        <name>2-[(2R,5Z)-2-carboxy-4-methylthiazol-5(2H)-ylidene]ethyl phosphate</name>
        <dbReference type="ChEBI" id="CHEBI:62899"/>
    </ligand>
</feature>
<sequence>MPFAPSPQAAACLQRARLYLCTDSRGASLRDFEAFADAVYAAGVDIIQLRDKGMEAAKELDYFAVLRESARRHGALFSANDRADIARLAGADILHLGQGDLPLPAARGLLAEGALLGQSTHDIGQARRAMQSEADYYCIGPVWPTPTKPGRPAAGLQAVREVADAARELAPAKPWFAIGDINLNNIGEVIEAGARRIVVVRAITQAPDPAEATARLKAALPPLD</sequence>
<dbReference type="InterPro" id="IPR013785">
    <property type="entry name" value="Aldolase_TIM"/>
</dbReference>
<dbReference type="InterPro" id="IPR034291">
    <property type="entry name" value="TMP_synthase"/>
</dbReference>
<dbReference type="CDD" id="cd00564">
    <property type="entry name" value="TMP_TenI"/>
    <property type="match status" value="1"/>
</dbReference>
<comment type="pathway">
    <text evidence="1 9 11">Cofactor biosynthesis; thiamine diphosphate biosynthesis; thiamine phosphate from 4-amino-2-methyl-5-diphosphomethylpyrimidine and 4-methyl-5-(2-phosphoethyl)-thiazole: step 1/1.</text>
</comment>
<evidence type="ECO:0000256" key="7">
    <source>
        <dbReference type="ARBA" id="ARBA00047851"/>
    </source>
</evidence>
<feature type="binding site" evidence="9">
    <location>
        <position position="148"/>
    </location>
    <ligand>
        <name>4-amino-2-methyl-5-(diphosphooxymethyl)pyrimidine</name>
        <dbReference type="ChEBI" id="CHEBI:57841"/>
    </ligand>
</feature>
<dbReference type="GO" id="GO:0000287">
    <property type="term" value="F:magnesium ion binding"/>
    <property type="evidence" value="ECO:0007669"/>
    <property type="project" value="UniProtKB-UniRule"/>
</dbReference>
<name>A0A3M6QSB5_9BURK</name>
<evidence type="ECO:0000256" key="10">
    <source>
        <dbReference type="RuleBase" id="RU003826"/>
    </source>
</evidence>
<feature type="binding site" evidence="9">
    <location>
        <position position="80"/>
    </location>
    <ligand>
        <name>4-amino-2-methyl-5-(diphosphooxymethyl)pyrimidine</name>
        <dbReference type="ChEBI" id="CHEBI:57841"/>
    </ligand>
</feature>
<evidence type="ECO:0000313" key="13">
    <source>
        <dbReference type="EMBL" id="RMX05883.1"/>
    </source>
</evidence>
<reference evidence="13 14" key="1">
    <citation type="submission" date="2018-10" db="EMBL/GenBank/DDBJ databases">
        <title>Draft genome of Cortibacter populi DSM10536.</title>
        <authorList>
            <person name="Bernier A.-M."/>
            <person name="Bernard K."/>
        </authorList>
    </citation>
    <scope>NUCLEOTIDE SEQUENCE [LARGE SCALE GENOMIC DNA]</scope>
    <source>
        <strain evidence="13 14">DSM 105136</strain>
    </source>
</reference>
<keyword evidence="3 9" id="KW-0479">Metal-binding</keyword>
<dbReference type="GO" id="GO:0009228">
    <property type="term" value="P:thiamine biosynthetic process"/>
    <property type="evidence" value="ECO:0007669"/>
    <property type="project" value="UniProtKB-KW"/>
</dbReference>
<dbReference type="EC" id="2.5.1.3" evidence="9"/>
<protein>
    <recommendedName>
        <fullName evidence="9">Thiamine-phosphate synthase</fullName>
        <shortName evidence="9">TP synthase</shortName>
        <shortName evidence="9">TPS</shortName>
        <ecNumber evidence="9">2.5.1.3</ecNumber>
    </recommendedName>
    <alternativeName>
        <fullName evidence="9">Thiamine-phosphate pyrophosphorylase</fullName>
        <shortName evidence="9">TMP pyrophosphorylase</shortName>
        <shortName evidence="9">TMP-PPase</shortName>
    </alternativeName>
</protein>
<dbReference type="GO" id="GO:0004789">
    <property type="term" value="F:thiamine-phosphate diphosphorylase activity"/>
    <property type="evidence" value="ECO:0007669"/>
    <property type="project" value="UniProtKB-UniRule"/>
</dbReference>
<evidence type="ECO:0000256" key="11">
    <source>
        <dbReference type="RuleBase" id="RU004253"/>
    </source>
</evidence>
<comment type="catalytic activity">
    <reaction evidence="8 9 10">
        <text>2-[(2R,5Z)-2-carboxy-4-methylthiazol-5(2H)-ylidene]ethyl phosphate + 4-amino-2-methyl-5-(diphosphooxymethyl)pyrimidine + 2 H(+) = thiamine phosphate + CO2 + diphosphate</text>
        <dbReference type="Rhea" id="RHEA:47844"/>
        <dbReference type="ChEBI" id="CHEBI:15378"/>
        <dbReference type="ChEBI" id="CHEBI:16526"/>
        <dbReference type="ChEBI" id="CHEBI:33019"/>
        <dbReference type="ChEBI" id="CHEBI:37575"/>
        <dbReference type="ChEBI" id="CHEBI:57841"/>
        <dbReference type="ChEBI" id="CHEBI:62899"/>
        <dbReference type="EC" id="2.5.1.3"/>
    </reaction>
</comment>
<feature type="binding site" evidence="9">
    <location>
        <position position="100"/>
    </location>
    <ligand>
        <name>Mg(2+)</name>
        <dbReference type="ChEBI" id="CHEBI:18420"/>
    </ligand>
</feature>
<feature type="binding site" evidence="9">
    <location>
        <begin position="48"/>
        <end position="52"/>
    </location>
    <ligand>
        <name>4-amino-2-methyl-5-(diphosphooxymethyl)pyrimidine</name>
        <dbReference type="ChEBI" id="CHEBI:57841"/>
    </ligand>
</feature>
<dbReference type="GO" id="GO:0005737">
    <property type="term" value="C:cytoplasm"/>
    <property type="evidence" value="ECO:0007669"/>
    <property type="project" value="TreeGrafter"/>
</dbReference>
<feature type="binding site" evidence="9">
    <location>
        <position position="81"/>
    </location>
    <ligand>
        <name>Mg(2+)</name>
        <dbReference type="ChEBI" id="CHEBI:18420"/>
    </ligand>
</feature>